<proteinExistence type="predicted"/>
<gene>
    <name evidence="2" type="ORF">B2K_33330</name>
</gene>
<reference evidence="2 3" key="1">
    <citation type="submission" date="2013-06" db="EMBL/GenBank/DDBJ databases">
        <title>Complete genome sequence of Paenibacillus mucilaginosus K02.</title>
        <authorList>
            <person name="Xiao B."/>
            <person name="Sun L."/>
            <person name="Xiao L."/>
            <person name="Lian B."/>
        </authorList>
    </citation>
    <scope>NUCLEOTIDE SEQUENCE [LARGE SCALE GENOMIC DNA]</scope>
    <source>
        <strain evidence="2 3">K02</strain>
    </source>
</reference>
<feature type="chain" id="PRO_5003624967" evidence="1">
    <location>
        <begin position="29"/>
        <end position="442"/>
    </location>
</feature>
<keyword evidence="1" id="KW-0732">Signal</keyword>
<dbReference type="SUPFAM" id="SSF53850">
    <property type="entry name" value="Periplasmic binding protein-like II"/>
    <property type="match status" value="1"/>
</dbReference>
<dbReference type="KEGG" id="pmw:B2K_33330"/>
<dbReference type="EMBL" id="CP003422">
    <property type="protein sequence ID" value="AFH65528.2"/>
    <property type="molecule type" value="Genomic_DNA"/>
</dbReference>
<organism evidence="2 3">
    <name type="scientific">Paenibacillus mucilaginosus K02</name>
    <dbReference type="NCBI Taxonomy" id="997761"/>
    <lineage>
        <taxon>Bacteria</taxon>
        <taxon>Bacillati</taxon>
        <taxon>Bacillota</taxon>
        <taxon>Bacilli</taxon>
        <taxon>Bacillales</taxon>
        <taxon>Paenibacillaceae</taxon>
        <taxon>Paenibacillus</taxon>
    </lineage>
</organism>
<evidence type="ECO:0000256" key="1">
    <source>
        <dbReference type="SAM" id="SignalP"/>
    </source>
</evidence>
<dbReference type="RefSeq" id="WP_016363006.1">
    <property type="nucleotide sequence ID" value="NC_017672.3"/>
</dbReference>
<evidence type="ECO:0000313" key="3">
    <source>
        <dbReference type="Proteomes" id="UP000007392"/>
    </source>
</evidence>
<dbReference type="AlphaFoldDB" id="I0BT31"/>
<dbReference type="InterPro" id="IPR050490">
    <property type="entry name" value="Bact_solute-bd_prot1"/>
</dbReference>
<name>I0BT31_9BACL</name>
<dbReference type="InterPro" id="IPR006059">
    <property type="entry name" value="SBP"/>
</dbReference>
<dbReference type="PROSITE" id="PS51257">
    <property type="entry name" value="PROKAR_LIPOPROTEIN"/>
    <property type="match status" value="1"/>
</dbReference>
<dbReference type="Pfam" id="PF01547">
    <property type="entry name" value="SBP_bac_1"/>
    <property type="match status" value="1"/>
</dbReference>
<sequence length="442" mass="49140">MKASDLFRRFTAALPAFCLAVLAGCSQPADPPLPAPPADSPAVSQGPVELTMWTYYPNGWDATIAGFRRHYPEIDIKVEVHPFAEYSQKYLAALADGTAPDILMVDSAHLGEFGAIEGVENLLSPPYEAGRYQAGFSPAMWDSMLSLDGGRLIALPLATAPSLTYYRADLLKAYGFPDEPEALGTFMEDPANWLAMGEELLKHGSYITQWDNELIRFFEASTPLFDRNLNFQRSSAEFERALDLAKEVNHRGLDANVDVWTEVGEKAVRSGRIAMMYLGTWGADQIQAWAPELEGKWRAARLPFGLYGFENSSSFLLPSQGRHKAEAWKFIEHSVTVASKDGMGGSIPAYLPARGNPVELERVNAYLGGQRTYALFEELAGRMKERTVTPLDKKAQAIWSQAIVKGVEADQDSKALLEEVRKEIEKRLGRDKEILLEWKNKQ</sequence>
<protein>
    <submittedName>
        <fullName evidence="2">ABC transporter substrate-binding protein</fullName>
    </submittedName>
</protein>
<dbReference type="PANTHER" id="PTHR43649">
    <property type="entry name" value="ARABINOSE-BINDING PROTEIN-RELATED"/>
    <property type="match status" value="1"/>
</dbReference>
<dbReference type="Proteomes" id="UP000007392">
    <property type="component" value="Chromosome"/>
</dbReference>
<dbReference type="OrthoDB" id="2823382at2"/>
<dbReference type="Gene3D" id="3.40.190.10">
    <property type="entry name" value="Periplasmic binding protein-like II"/>
    <property type="match status" value="1"/>
</dbReference>
<dbReference type="PANTHER" id="PTHR43649:SF12">
    <property type="entry name" value="DIACETYLCHITOBIOSE BINDING PROTEIN DASA"/>
    <property type="match status" value="1"/>
</dbReference>
<evidence type="ECO:0000313" key="2">
    <source>
        <dbReference type="EMBL" id="AFH65528.2"/>
    </source>
</evidence>
<dbReference type="HOGENOM" id="CLU_031285_2_3_9"/>
<feature type="signal peptide" evidence="1">
    <location>
        <begin position="1"/>
        <end position="28"/>
    </location>
</feature>
<accession>I0BT31</accession>